<reference evidence="2 3" key="1">
    <citation type="submission" date="2021-05" db="EMBL/GenBank/DDBJ databases">
        <title>Genome Assembly of Synthetic Allotetraploid Brassica napus Reveals Homoeologous Exchanges between Subgenomes.</title>
        <authorList>
            <person name="Davis J.T."/>
        </authorList>
    </citation>
    <scope>NUCLEOTIDE SEQUENCE [LARGE SCALE GENOMIC DNA]</scope>
    <source>
        <strain evidence="3">cv. Da-Ae</strain>
        <tissue evidence="2">Seedling</tissue>
    </source>
</reference>
<protein>
    <submittedName>
        <fullName evidence="2">Uncharacterized protein</fullName>
    </submittedName>
</protein>
<keyword evidence="1" id="KW-0472">Membrane</keyword>
<gene>
    <name evidence="2" type="ORF">HID58_062222</name>
</gene>
<dbReference type="EMBL" id="JAGKQM010000014">
    <property type="protein sequence ID" value="KAH0886126.1"/>
    <property type="molecule type" value="Genomic_DNA"/>
</dbReference>
<evidence type="ECO:0000313" key="3">
    <source>
        <dbReference type="Proteomes" id="UP000824890"/>
    </source>
</evidence>
<organism evidence="2 3">
    <name type="scientific">Brassica napus</name>
    <name type="common">Rape</name>
    <dbReference type="NCBI Taxonomy" id="3708"/>
    <lineage>
        <taxon>Eukaryota</taxon>
        <taxon>Viridiplantae</taxon>
        <taxon>Streptophyta</taxon>
        <taxon>Embryophyta</taxon>
        <taxon>Tracheophyta</taxon>
        <taxon>Spermatophyta</taxon>
        <taxon>Magnoliopsida</taxon>
        <taxon>eudicotyledons</taxon>
        <taxon>Gunneridae</taxon>
        <taxon>Pentapetalae</taxon>
        <taxon>rosids</taxon>
        <taxon>malvids</taxon>
        <taxon>Brassicales</taxon>
        <taxon>Brassicaceae</taxon>
        <taxon>Brassiceae</taxon>
        <taxon>Brassica</taxon>
    </lineage>
</organism>
<comment type="caution">
    <text evidence="2">The sequence shown here is derived from an EMBL/GenBank/DDBJ whole genome shotgun (WGS) entry which is preliminary data.</text>
</comment>
<feature type="transmembrane region" description="Helical" evidence="1">
    <location>
        <begin position="99"/>
        <end position="127"/>
    </location>
</feature>
<dbReference type="Proteomes" id="UP000824890">
    <property type="component" value="Unassembled WGS sequence"/>
</dbReference>
<keyword evidence="1" id="KW-1133">Transmembrane helix</keyword>
<feature type="transmembrane region" description="Helical" evidence="1">
    <location>
        <begin position="71"/>
        <end position="92"/>
    </location>
</feature>
<evidence type="ECO:0000256" key="1">
    <source>
        <dbReference type="SAM" id="Phobius"/>
    </source>
</evidence>
<evidence type="ECO:0000313" key="2">
    <source>
        <dbReference type="EMBL" id="KAH0886126.1"/>
    </source>
</evidence>
<proteinExistence type="predicted"/>
<feature type="transmembrane region" description="Helical" evidence="1">
    <location>
        <begin position="6"/>
        <end position="29"/>
    </location>
</feature>
<feature type="non-terminal residue" evidence="2">
    <location>
        <position position="1"/>
    </location>
</feature>
<name>A0ABQ8A0S5_BRANA</name>
<keyword evidence="3" id="KW-1185">Reference proteome</keyword>
<sequence>ILAKVIRNYILVGLGQSLIVIEVVFLVAGLPSIMAPRFVDFILSLFISLFSHLVASFIADHVFGGSLFCHIYYSRMLFMVSSLSFSFSVVGFHSPPLRLFIFFSCIHWCRFAEVLWFFAGMGALYVLV</sequence>
<keyword evidence="1" id="KW-0812">Transmembrane</keyword>
<accession>A0ABQ8A0S5</accession>
<feature type="transmembrane region" description="Helical" evidence="1">
    <location>
        <begin position="41"/>
        <end position="59"/>
    </location>
</feature>